<keyword evidence="1" id="KW-0560">Oxidoreductase</keyword>
<dbReference type="InterPro" id="IPR036291">
    <property type="entry name" value="NAD(P)-bd_dom_sf"/>
</dbReference>
<organism evidence="1 2">
    <name type="scientific">Peribacillus simplex</name>
    <dbReference type="NCBI Taxonomy" id="1478"/>
    <lineage>
        <taxon>Bacteria</taxon>
        <taxon>Bacillati</taxon>
        <taxon>Bacillota</taxon>
        <taxon>Bacilli</taxon>
        <taxon>Bacillales</taxon>
        <taxon>Bacillaceae</taxon>
        <taxon>Peribacillus</taxon>
    </lineage>
</organism>
<dbReference type="AlphaFoldDB" id="A0A9W4KWP4"/>
<dbReference type="EC" id="1.3.1.28" evidence="1"/>
<dbReference type="EMBL" id="CAKKMG010000026">
    <property type="protein sequence ID" value="CAH0217337.1"/>
    <property type="molecule type" value="Genomic_DNA"/>
</dbReference>
<dbReference type="GO" id="GO:0008667">
    <property type="term" value="F:2,3-dihydro-2,3-dihydroxybenzoate dehydrogenase activity"/>
    <property type="evidence" value="ECO:0007669"/>
    <property type="project" value="UniProtKB-EC"/>
</dbReference>
<evidence type="ECO:0000313" key="2">
    <source>
        <dbReference type="Proteomes" id="UP000789326"/>
    </source>
</evidence>
<dbReference type="Pfam" id="PF00106">
    <property type="entry name" value="adh_short"/>
    <property type="match status" value="1"/>
</dbReference>
<dbReference type="Proteomes" id="UP000789326">
    <property type="component" value="Unassembled WGS sequence"/>
</dbReference>
<gene>
    <name evidence="1" type="primary">dhbA</name>
    <name evidence="1" type="ORF">SRABI133_02310</name>
</gene>
<comment type="caution">
    <text evidence="1">The sequence shown here is derived from an EMBL/GenBank/DDBJ whole genome shotgun (WGS) entry which is preliminary data.</text>
</comment>
<dbReference type="RefSeq" id="WP_230301985.1">
    <property type="nucleotide sequence ID" value="NZ_CAKKMG010000026.1"/>
</dbReference>
<dbReference type="InterPro" id="IPR002347">
    <property type="entry name" value="SDR_fam"/>
</dbReference>
<dbReference type="SUPFAM" id="SSF51735">
    <property type="entry name" value="NAD(P)-binding Rossmann-fold domains"/>
    <property type="match status" value="1"/>
</dbReference>
<dbReference type="Gene3D" id="3.40.50.720">
    <property type="entry name" value="NAD(P)-binding Rossmann-like Domain"/>
    <property type="match status" value="1"/>
</dbReference>
<name>A0A9W4KWP4_9BACI</name>
<evidence type="ECO:0000313" key="1">
    <source>
        <dbReference type="EMBL" id="CAH0217337.1"/>
    </source>
</evidence>
<proteinExistence type="predicted"/>
<sequence>MIKCRQLDKYVSELKSQGLEAYAFPADVRDSHAIDCTIDQIGNDIGPIETLVNVAGVTGRSTNKERQIANIVLWIAATRGGKTVKKHIVLTSMRNFHLVNSFLCLEAIYDKKKEPVRLETGSKYYIRS</sequence>
<reference evidence="1" key="1">
    <citation type="submission" date="2021-11" db="EMBL/GenBank/DDBJ databases">
        <authorList>
            <person name="Bulgarelli D."/>
        </authorList>
    </citation>
    <scope>NUCLEOTIDE SEQUENCE</scope>
    <source>
        <strain evidence="1">Bi133</strain>
    </source>
</reference>
<protein>
    <submittedName>
        <fullName evidence="1">2,3-dihydro-2,3-dihydroxybenzoate dehydrogenase</fullName>
        <ecNumber evidence="1">1.3.1.28</ecNumber>
    </submittedName>
</protein>
<accession>A0A9W4KWP4</accession>